<keyword evidence="5 7" id="KW-1133">Transmembrane helix</keyword>
<dbReference type="SUPFAM" id="SSF103473">
    <property type="entry name" value="MFS general substrate transporter"/>
    <property type="match status" value="1"/>
</dbReference>
<feature type="transmembrane region" description="Helical" evidence="7">
    <location>
        <begin position="150"/>
        <end position="172"/>
    </location>
</feature>
<name>A0ABS7DA83_9BACL</name>
<keyword evidence="3" id="KW-1003">Cell membrane</keyword>
<feature type="transmembrane region" description="Helical" evidence="7">
    <location>
        <begin position="60"/>
        <end position="79"/>
    </location>
</feature>
<feature type="transmembrane region" description="Helical" evidence="7">
    <location>
        <begin position="178"/>
        <end position="197"/>
    </location>
</feature>
<dbReference type="InterPro" id="IPR020846">
    <property type="entry name" value="MFS_dom"/>
</dbReference>
<gene>
    <name evidence="9" type="ORF">K0T92_19235</name>
</gene>
<feature type="transmembrane region" description="Helical" evidence="7">
    <location>
        <begin position="323"/>
        <end position="347"/>
    </location>
</feature>
<evidence type="ECO:0000256" key="3">
    <source>
        <dbReference type="ARBA" id="ARBA00022475"/>
    </source>
</evidence>
<proteinExistence type="predicted"/>
<feature type="transmembrane region" description="Helical" evidence="7">
    <location>
        <begin position="384"/>
        <end position="406"/>
    </location>
</feature>
<organism evidence="9 10">
    <name type="scientific">Paenibacillus oenotherae</name>
    <dbReference type="NCBI Taxonomy" id="1435645"/>
    <lineage>
        <taxon>Bacteria</taxon>
        <taxon>Bacillati</taxon>
        <taxon>Bacillota</taxon>
        <taxon>Bacilli</taxon>
        <taxon>Bacillales</taxon>
        <taxon>Paenibacillaceae</taxon>
        <taxon>Paenibacillus</taxon>
    </lineage>
</organism>
<evidence type="ECO:0000313" key="10">
    <source>
        <dbReference type="Proteomes" id="UP000812277"/>
    </source>
</evidence>
<dbReference type="CDD" id="cd06173">
    <property type="entry name" value="MFS_MefA_like"/>
    <property type="match status" value="1"/>
</dbReference>
<dbReference type="RefSeq" id="WP_219874105.1">
    <property type="nucleotide sequence ID" value="NZ_JAHZIJ010000017.1"/>
</dbReference>
<feature type="transmembrane region" description="Helical" evidence="7">
    <location>
        <begin position="91"/>
        <end position="110"/>
    </location>
</feature>
<dbReference type="PANTHER" id="PTHR43266">
    <property type="entry name" value="MACROLIDE-EFFLUX PROTEIN"/>
    <property type="match status" value="1"/>
</dbReference>
<dbReference type="InterPro" id="IPR011701">
    <property type="entry name" value="MFS"/>
</dbReference>
<accession>A0ABS7DA83</accession>
<keyword evidence="4 7" id="KW-0812">Transmembrane</keyword>
<evidence type="ECO:0000256" key="1">
    <source>
        <dbReference type="ARBA" id="ARBA00004651"/>
    </source>
</evidence>
<sequence length="426" mass="46475">MSTQAAATASNGSNGQLLRNRFFQTVLFSNVLLQIGIWVRNLALMLYVTDKTGDDPVSVSLIYVVEFAPIFVFSFIGGTFADRWRPKNTMIWCDILSAVSVFVVLLTIMFETWEAVYFATFVSAILSQFSQPSVMKLFKQHIPAEQLQSAMAIFQTLIAIFMVLGPSLGVIVYNNFGIDVSIAVMGVAFLLSALVLVRLPKDAPVEKAAAQERHLRREIAEGFRYVWRSPVLRTLCGVFALAGLAVGVMQTLGLFIVTERLGKPKEFLQFMLMINGIAMLIGGASVMLVAKKLSPQKMLAIGMLACALCAVGIGYSTNVTVTLVLQFINGLFFPIIQVAISTMMLQWSEESIVGRVNGVLSPMFVGMMLVTMATAGPIKTVMPLVTLYIIAGGLMFLGMLLLLPIFKYKAPEQANKQPSPSGIGAH</sequence>
<feature type="transmembrane region" description="Helical" evidence="7">
    <location>
        <begin position="359"/>
        <end position="378"/>
    </location>
</feature>
<dbReference type="InterPro" id="IPR036259">
    <property type="entry name" value="MFS_trans_sf"/>
</dbReference>
<feature type="transmembrane region" description="Helical" evidence="7">
    <location>
        <begin position="268"/>
        <end position="290"/>
    </location>
</feature>
<feature type="domain" description="Major facilitator superfamily (MFS) profile" evidence="8">
    <location>
        <begin position="22"/>
        <end position="410"/>
    </location>
</feature>
<keyword evidence="10" id="KW-1185">Reference proteome</keyword>
<evidence type="ECO:0000256" key="2">
    <source>
        <dbReference type="ARBA" id="ARBA00022448"/>
    </source>
</evidence>
<evidence type="ECO:0000256" key="5">
    <source>
        <dbReference type="ARBA" id="ARBA00022989"/>
    </source>
</evidence>
<dbReference type="PANTHER" id="PTHR43266:SF8">
    <property type="entry name" value="MACROLIDE-EFFLUX PROTEIN"/>
    <property type="match status" value="1"/>
</dbReference>
<comment type="caution">
    <text evidence="9">The sequence shown here is derived from an EMBL/GenBank/DDBJ whole genome shotgun (WGS) entry which is preliminary data.</text>
</comment>
<comment type="subcellular location">
    <subcellularLocation>
        <location evidence="1">Cell membrane</location>
        <topology evidence="1">Multi-pass membrane protein</topology>
    </subcellularLocation>
</comment>
<feature type="transmembrane region" description="Helical" evidence="7">
    <location>
        <begin position="26"/>
        <end position="48"/>
    </location>
</feature>
<dbReference type="Gene3D" id="1.20.1250.20">
    <property type="entry name" value="MFS general substrate transporter like domains"/>
    <property type="match status" value="1"/>
</dbReference>
<evidence type="ECO:0000313" key="9">
    <source>
        <dbReference type="EMBL" id="MBW7476854.1"/>
    </source>
</evidence>
<evidence type="ECO:0000256" key="4">
    <source>
        <dbReference type="ARBA" id="ARBA00022692"/>
    </source>
</evidence>
<feature type="transmembrane region" description="Helical" evidence="7">
    <location>
        <begin position="116"/>
        <end position="138"/>
    </location>
</feature>
<feature type="transmembrane region" description="Helical" evidence="7">
    <location>
        <begin position="299"/>
        <end position="317"/>
    </location>
</feature>
<dbReference type="PROSITE" id="PS50850">
    <property type="entry name" value="MFS"/>
    <property type="match status" value="1"/>
</dbReference>
<evidence type="ECO:0000256" key="6">
    <source>
        <dbReference type="ARBA" id="ARBA00023136"/>
    </source>
</evidence>
<dbReference type="Pfam" id="PF07690">
    <property type="entry name" value="MFS_1"/>
    <property type="match status" value="1"/>
</dbReference>
<feature type="transmembrane region" description="Helical" evidence="7">
    <location>
        <begin position="234"/>
        <end position="256"/>
    </location>
</feature>
<keyword evidence="2" id="KW-0813">Transport</keyword>
<protein>
    <submittedName>
        <fullName evidence="9">MFS transporter</fullName>
    </submittedName>
</protein>
<keyword evidence="6 7" id="KW-0472">Membrane</keyword>
<dbReference type="Proteomes" id="UP000812277">
    <property type="component" value="Unassembled WGS sequence"/>
</dbReference>
<reference evidence="9 10" key="1">
    <citation type="submission" date="2021-07" db="EMBL/GenBank/DDBJ databases">
        <title>Paenibacillus radiodurans sp. nov., isolated from the southeastern edge of Tengger Desert.</title>
        <authorList>
            <person name="Zhang G."/>
        </authorList>
    </citation>
    <scope>NUCLEOTIDE SEQUENCE [LARGE SCALE GENOMIC DNA]</scope>
    <source>
        <strain evidence="9 10">DT7-4</strain>
    </source>
</reference>
<evidence type="ECO:0000259" key="8">
    <source>
        <dbReference type="PROSITE" id="PS50850"/>
    </source>
</evidence>
<dbReference type="EMBL" id="JAHZIJ010000017">
    <property type="protein sequence ID" value="MBW7476854.1"/>
    <property type="molecule type" value="Genomic_DNA"/>
</dbReference>
<evidence type="ECO:0000256" key="7">
    <source>
        <dbReference type="SAM" id="Phobius"/>
    </source>
</evidence>